<name>A0A366ICC2_9FIRM</name>
<protein>
    <recommendedName>
        <fullName evidence="2">precorrin-2 dehydrogenase</fullName>
        <ecNumber evidence="2">1.3.1.76</ecNumber>
    </recommendedName>
</protein>
<dbReference type="InterPro" id="IPR042518">
    <property type="entry name" value="SirC_C"/>
</dbReference>
<dbReference type="PANTHER" id="PTHR35330">
    <property type="entry name" value="SIROHEME BIOSYNTHESIS PROTEIN MET8"/>
    <property type="match status" value="1"/>
</dbReference>
<dbReference type="EMBL" id="QNRX01000003">
    <property type="protein sequence ID" value="RBP68425.1"/>
    <property type="molecule type" value="Genomic_DNA"/>
</dbReference>
<dbReference type="GO" id="GO:0004325">
    <property type="term" value="F:ferrochelatase activity"/>
    <property type="evidence" value="ECO:0007669"/>
    <property type="project" value="InterPro"/>
</dbReference>
<evidence type="ECO:0000256" key="3">
    <source>
        <dbReference type="ARBA" id="ARBA00023002"/>
    </source>
</evidence>
<dbReference type="PANTHER" id="PTHR35330:SF1">
    <property type="entry name" value="SIROHEME BIOSYNTHESIS PROTEIN MET8"/>
    <property type="match status" value="1"/>
</dbReference>
<dbReference type="Gene3D" id="1.10.8.610">
    <property type="entry name" value="SirC, precorrin-2 dehydrogenase, C-terminal helical domain-like"/>
    <property type="match status" value="1"/>
</dbReference>
<accession>A0A366ICC2</accession>
<comment type="caution">
    <text evidence="7">The sequence shown here is derived from an EMBL/GenBank/DDBJ whole genome shotgun (WGS) entry which is preliminary data.</text>
</comment>
<evidence type="ECO:0000256" key="4">
    <source>
        <dbReference type="ARBA" id="ARBA00023027"/>
    </source>
</evidence>
<dbReference type="UniPathway" id="UPA00262">
    <property type="reaction ID" value="UER00222"/>
</dbReference>
<keyword evidence="5" id="KW-0627">Porphyrin biosynthesis</keyword>
<dbReference type="InterPro" id="IPR028161">
    <property type="entry name" value="Met8-like"/>
</dbReference>
<evidence type="ECO:0000256" key="6">
    <source>
        <dbReference type="ARBA" id="ARBA00047561"/>
    </source>
</evidence>
<keyword evidence="3" id="KW-0560">Oxidoreductase</keyword>
<dbReference type="Pfam" id="PF13241">
    <property type="entry name" value="NAD_binding_7"/>
    <property type="match status" value="1"/>
</dbReference>
<dbReference type="SUPFAM" id="SSF51735">
    <property type="entry name" value="NAD(P)-binding Rossmann-fold domains"/>
    <property type="match status" value="1"/>
</dbReference>
<dbReference type="Proteomes" id="UP000253490">
    <property type="component" value="Unassembled WGS sequence"/>
</dbReference>
<evidence type="ECO:0000313" key="7">
    <source>
        <dbReference type="EMBL" id="RBP68425.1"/>
    </source>
</evidence>
<dbReference type="OrthoDB" id="9773765at2"/>
<comment type="catalytic activity">
    <reaction evidence="6">
        <text>precorrin-2 + NAD(+) = sirohydrochlorin + NADH + 2 H(+)</text>
        <dbReference type="Rhea" id="RHEA:15613"/>
        <dbReference type="ChEBI" id="CHEBI:15378"/>
        <dbReference type="ChEBI" id="CHEBI:57540"/>
        <dbReference type="ChEBI" id="CHEBI:57945"/>
        <dbReference type="ChEBI" id="CHEBI:58351"/>
        <dbReference type="ChEBI" id="CHEBI:58827"/>
        <dbReference type="EC" id="1.3.1.76"/>
    </reaction>
</comment>
<dbReference type="NCBIfam" id="TIGR01470">
    <property type="entry name" value="cysG_Nterm"/>
    <property type="match status" value="1"/>
</dbReference>
<evidence type="ECO:0000256" key="2">
    <source>
        <dbReference type="ARBA" id="ARBA00012400"/>
    </source>
</evidence>
<evidence type="ECO:0000256" key="5">
    <source>
        <dbReference type="ARBA" id="ARBA00023244"/>
    </source>
</evidence>
<dbReference type="Gene3D" id="3.40.50.720">
    <property type="entry name" value="NAD(P)-binding Rossmann-like Domain"/>
    <property type="match status" value="1"/>
</dbReference>
<dbReference type="EC" id="1.3.1.76" evidence="2"/>
<comment type="pathway">
    <text evidence="1">Porphyrin-containing compound metabolism; siroheme biosynthesis; sirohydrochlorin from precorrin-2: step 1/1.</text>
</comment>
<sequence length="203" mass="22952">MKSLGSDENLYYSVMIEMRGKNVVVFGGGKIAYRKVVSLLQCEAKVTVISVDFTYEFDELLNQFPSITLIKDSYKKEYLKGNYLIVGATNAKDINISISEDAKELKILCNIVDSGEASDYIVPSVVRRGDLILSVSTSGKSPSLSKKIKNSLEEEYPKEFEEYVNLLGKIREMVIKNVKDQEEKKRILNSLTDLSVEELRKML</sequence>
<keyword evidence="8" id="KW-1185">Reference proteome</keyword>
<evidence type="ECO:0000313" key="8">
    <source>
        <dbReference type="Proteomes" id="UP000253490"/>
    </source>
</evidence>
<gene>
    <name evidence="7" type="ORF">DES36_103189</name>
</gene>
<dbReference type="SUPFAM" id="SSF75615">
    <property type="entry name" value="Siroheme synthase middle domains-like"/>
    <property type="match status" value="1"/>
</dbReference>
<dbReference type="GO" id="GO:0019354">
    <property type="term" value="P:siroheme biosynthetic process"/>
    <property type="evidence" value="ECO:0007669"/>
    <property type="project" value="UniProtKB-UniPathway"/>
</dbReference>
<organism evidence="7 8">
    <name type="scientific">Alkalibaculum bacchi</name>
    <dbReference type="NCBI Taxonomy" id="645887"/>
    <lineage>
        <taxon>Bacteria</taxon>
        <taxon>Bacillati</taxon>
        <taxon>Bacillota</taxon>
        <taxon>Clostridia</taxon>
        <taxon>Eubacteriales</taxon>
        <taxon>Eubacteriaceae</taxon>
        <taxon>Alkalibaculum</taxon>
    </lineage>
</organism>
<proteinExistence type="predicted"/>
<dbReference type="GO" id="GO:0043115">
    <property type="term" value="F:precorrin-2 dehydrogenase activity"/>
    <property type="evidence" value="ECO:0007669"/>
    <property type="project" value="UniProtKB-EC"/>
</dbReference>
<dbReference type="InterPro" id="IPR006367">
    <property type="entry name" value="Sirohaem_synthase_N"/>
</dbReference>
<reference evidence="7 8" key="1">
    <citation type="submission" date="2018-06" db="EMBL/GenBank/DDBJ databases">
        <title>Genomic Encyclopedia of Type Strains, Phase IV (KMG-IV): sequencing the most valuable type-strain genomes for metagenomic binning, comparative biology and taxonomic classification.</title>
        <authorList>
            <person name="Goeker M."/>
        </authorList>
    </citation>
    <scope>NUCLEOTIDE SEQUENCE [LARGE SCALE GENOMIC DNA]</scope>
    <source>
        <strain evidence="7 8">DSM 22112</strain>
    </source>
</reference>
<dbReference type="AlphaFoldDB" id="A0A366ICC2"/>
<dbReference type="InterPro" id="IPR036291">
    <property type="entry name" value="NAD(P)-bd_dom_sf"/>
</dbReference>
<keyword evidence="4" id="KW-0520">NAD</keyword>
<evidence type="ECO:0000256" key="1">
    <source>
        <dbReference type="ARBA" id="ARBA00005010"/>
    </source>
</evidence>
<dbReference type="RefSeq" id="WP_113919851.1">
    <property type="nucleotide sequence ID" value="NZ_QNRX01000003.1"/>
</dbReference>